<dbReference type="VEuPathDB" id="FungiDB:BDBG_17419"/>
<accession>A0A179USH8</accession>
<dbReference type="GeneID" id="8509168"/>
<dbReference type="AlphaFoldDB" id="A0A179USH8"/>
<reference evidence="3" key="1">
    <citation type="journal article" date="2015" name="PLoS Genet.">
        <title>The dynamic genome and transcriptome of the human fungal pathogen Blastomyces and close relative Emmonsia.</title>
        <authorList>
            <person name="Munoz J.F."/>
            <person name="Gauthier G.M."/>
            <person name="Desjardins C.A."/>
            <person name="Gallo J.E."/>
            <person name="Holder J."/>
            <person name="Sullivan T.D."/>
            <person name="Marty A.J."/>
            <person name="Carmen J.C."/>
            <person name="Chen Z."/>
            <person name="Ding L."/>
            <person name="Gujja S."/>
            <person name="Magrini V."/>
            <person name="Misas E."/>
            <person name="Mitreva M."/>
            <person name="Priest M."/>
            <person name="Saif S."/>
            <person name="Whiston E.A."/>
            <person name="Young S."/>
            <person name="Zeng Q."/>
            <person name="Goldman W.E."/>
            <person name="Mardis E.R."/>
            <person name="Taylor J.W."/>
            <person name="McEwen J.G."/>
            <person name="Clay O.K."/>
            <person name="Klein B.S."/>
            <person name="Cuomo C.A."/>
        </authorList>
    </citation>
    <scope>NUCLEOTIDE SEQUENCE [LARGE SCALE GENOMIC DNA]</scope>
    <source>
        <strain evidence="3">SLH14081</strain>
    </source>
</reference>
<keyword evidence="1" id="KW-0040">ANK repeat</keyword>
<dbReference type="RefSeq" id="XP_031579520.1">
    <property type="nucleotide sequence ID" value="XM_031725142.1"/>
</dbReference>
<evidence type="ECO:0000313" key="3">
    <source>
        <dbReference type="Proteomes" id="UP000002038"/>
    </source>
</evidence>
<sequence>MNSAVSGSVAVEIWRFDAHVLSVYLLRPLFWDLARSLMPKARMYRARAMKPLCGATFIYLTDSRMSRKLRRRYKRSYPPKGVLDRALTAASYENDVDLLKILLAKGANVDHEDMFFGNALYTAIFLKNIEATTLLSY</sequence>
<dbReference type="EMBL" id="GG657461">
    <property type="protein sequence ID" value="OAT10810.1"/>
    <property type="molecule type" value="Genomic_DNA"/>
</dbReference>
<proteinExistence type="predicted"/>
<protein>
    <submittedName>
        <fullName evidence="2">Uncharacterized protein</fullName>
    </submittedName>
</protein>
<dbReference type="Proteomes" id="UP000002038">
    <property type="component" value="Unassembled WGS sequence"/>
</dbReference>
<evidence type="ECO:0000256" key="1">
    <source>
        <dbReference type="PROSITE-ProRule" id="PRU00023"/>
    </source>
</evidence>
<dbReference type="InterPro" id="IPR036770">
    <property type="entry name" value="Ankyrin_rpt-contain_sf"/>
</dbReference>
<dbReference type="OrthoDB" id="4186266at2759"/>
<keyword evidence="3" id="KW-1185">Reference proteome</keyword>
<dbReference type="KEGG" id="bgh:BDBG_17419"/>
<organism evidence="2 3">
    <name type="scientific">Blastomyces gilchristii (strain SLH14081)</name>
    <name type="common">Blastomyces dermatitidis</name>
    <dbReference type="NCBI Taxonomy" id="559298"/>
    <lineage>
        <taxon>Eukaryota</taxon>
        <taxon>Fungi</taxon>
        <taxon>Dikarya</taxon>
        <taxon>Ascomycota</taxon>
        <taxon>Pezizomycotina</taxon>
        <taxon>Eurotiomycetes</taxon>
        <taxon>Eurotiomycetidae</taxon>
        <taxon>Onygenales</taxon>
        <taxon>Ajellomycetaceae</taxon>
        <taxon>Blastomyces</taxon>
    </lineage>
</organism>
<feature type="repeat" description="ANK" evidence="1">
    <location>
        <begin position="86"/>
        <end position="114"/>
    </location>
</feature>
<gene>
    <name evidence="2" type="ORF">BDBG_17419</name>
</gene>
<dbReference type="PROSITE" id="PS50088">
    <property type="entry name" value="ANK_REPEAT"/>
    <property type="match status" value="1"/>
</dbReference>
<dbReference type="SUPFAM" id="SSF48403">
    <property type="entry name" value="Ankyrin repeat"/>
    <property type="match status" value="1"/>
</dbReference>
<dbReference type="InterPro" id="IPR002110">
    <property type="entry name" value="Ankyrin_rpt"/>
</dbReference>
<evidence type="ECO:0000313" key="2">
    <source>
        <dbReference type="EMBL" id="OAT10810.1"/>
    </source>
</evidence>
<name>A0A179USH8_BLAGS</name>
<dbReference type="Gene3D" id="1.25.40.20">
    <property type="entry name" value="Ankyrin repeat-containing domain"/>
    <property type="match status" value="1"/>
</dbReference>